<dbReference type="EMBL" id="CAJVPY010000499">
    <property type="protein sequence ID" value="CAG8476884.1"/>
    <property type="molecule type" value="Genomic_DNA"/>
</dbReference>
<evidence type="ECO:0000313" key="1">
    <source>
        <dbReference type="EMBL" id="CAG8476884.1"/>
    </source>
</evidence>
<dbReference type="AlphaFoldDB" id="A0A9N8Z8R0"/>
<gene>
    <name evidence="1" type="ORF">DERYTH_LOCUS1731</name>
</gene>
<sequence>MLLDVMDVRGNLYILSNGKPALTGFYINLLALKDLQNTGLKFHRSTSGVPKFTWGGFRYRYTTPLINVCNALNLNRPILGSWTGSRGTLILKQDPLQ</sequence>
<organism evidence="1 2">
    <name type="scientific">Dentiscutata erythropus</name>
    <dbReference type="NCBI Taxonomy" id="1348616"/>
    <lineage>
        <taxon>Eukaryota</taxon>
        <taxon>Fungi</taxon>
        <taxon>Fungi incertae sedis</taxon>
        <taxon>Mucoromycota</taxon>
        <taxon>Glomeromycotina</taxon>
        <taxon>Glomeromycetes</taxon>
        <taxon>Diversisporales</taxon>
        <taxon>Gigasporaceae</taxon>
        <taxon>Dentiscutata</taxon>
    </lineage>
</organism>
<dbReference type="Proteomes" id="UP000789405">
    <property type="component" value="Unassembled WGS sequence"/>
</dbReference>
<keyword evidence="2" id="KW-1185">Reference proteome</keyword>
<accession>A0A9N8Z8R0</accession>
<protein>
    <submittedName>
        <fullName evidence="1">17906_t:CDS:1</fullName>
    </submittedName>
</protein>
<evidence type="ECO:0000313" key="2">
    <source>
        <dbReference type="Proteomes" id="UP000789405"/>
    </source>
</evidence>
<comment type="caution">
    <text evidence="1">The sequence shown here is derived from an EMBL/GenBank/DDBJ whole genome shotgun (WGS) entry which is preliminary data.</text>
</comment>
<reference evidence="1" key="1">
    <citation type="submission" date="2021-06" db="EMBL/GenBank/DDBJ databases">
        <authorList>
            <person name="Kallberg Y."/>
            <person name="Tangrot J."/>
            <person name="Rosling A."/>
        </authorList>
    </citation>
    <scope>NUCLEOTIDE SEQUENCE</scope>
    <source>
        <strain evidence="1">MA453B</strain>
    </source>
</reference>
<proteinExistence type="predicted"/>
<name>A0A9N8Z8R0_9GLOM</name>